<evidence type="ECO:0000313" key="5">
    <source>
        <dbReference type="EnsemblPlants" id="OPUNC06G08710.1"/>
    </source>
</evidence>
<protein>
    <recommendedName>
        <fullName evidence="7">Cystathionine gamma-synthase</fullName>
    </recommendedName>
</protein>
<sequence length="509" mass="56576">MVAQEPQRNSPTPRHTWLFSRPLMELPTSLVPRVVLGRRSILRRCRTSKTTATHDDVDRHDDAPTEQRRRRDTSDDTLVVHAGERRCAALVIGGGGGVVAAETTDSIATPIVTGTVHWFRDSADLVAFREGRCLRRRHSFEYGRYGNPTVKVLEDKISAMERAEATIVTSSGMNAIIATLLAVVSPGGHVVATTDCYSEARAFIRDRLPKMGIRSTFVDLDDMEALKSVLDHQGNVRDRSEPQTVHKMLELRVFLISNENMRMQVTMFYADSPTNPHLKCVDVRRVAELCHQRGALVCIDSTMASPINQKPLTLGADVVLHSVTKYIAGHHDVIAGCISGSEAIISRIRVWHHDLGGTISPNAAYMIIRGLKTMALRVQTQNRTALRMAQLLESHPKIERVNYPWLESSPWHGIARRQMTGAGGVISFEVASDMCGVMRFVDKLELPFIATSLGGCESLVQQPAIMSYWGKSDAEKAETGIKDKLVRFSFGIEKFEDLKDDILQALETI</sequence>
<evidence type="ECO:0000256" key="4">
    <source>
        <dbReference type="SAM" id="MobiDB-lite"/>
    </source>
</evidence>
<dbReference type="InterPro" id="IPR044639">
    <property type="entry name" value="CGS1/2"/>
</dbReference>
<dbReference type="Gene3D" id="3.90.1150.10">
    <property type="entry name" value="Aspartate Aminotransferase, domain 1"/>
    <property type="match status" value="1"/>
</dbReference>
<feature type="compositionally biased region" description="Basic and acidic residues" evidence="4">
    <location>
        <begin position="52"/>
        <end position="74"/>
    </location>
</feature>
<dbReference type="GO" id="GO:0009086">
    <property type="term" value="P:methionine biosynthetic process"/>
    <property type="evidence" value="ECO:0007669"/>
    <property type="project" value="InterPro"/>
</dbReference>
<comment type="similarity">
    <text evidence="3">Belongs to the trans-sulfuration enzymes family.</text>
</comment>
<dbReference type="GO" id="GO:0003962">
    <property type="term" value="F:cystathionine gamma-synthase activity"/>
    <property type="evidence" value="ECO:0007669"/>
    <property type="project" value="InterPro"/>
</dbReference>
<dbReference type="InterPro" id="IPR015424">
    <property type="entry name" value="PyrdxlP-dep_Trfase"/>
</dbReference>
<reference evidence="5" key="2">
    <citation type="submission" date="2018-05" db="EMBL/GenBank/DDBJ databases">
        <title>OpunRS2 (Oryza punctata Reference Sequence Version 2).</title>
        <authorList>
            <person name="Zhang J."/>
            <person name="Kudrna D."/>
            <person name="Lee S."/>
            <person name="Talag J."/>
            <person name="Welchert J."/>
            <person name="Wing R.A."/>
        </authorList>
    </citation>
    <scope>NUCLEOTIDE SEQUENCE [LARGE SCALE GENOMIC DNA]</scope>
</reference>
<dbReference type="CDD" id="cd00614">
    <property type="entry name" value="CGS_like"/>
    <property type="match status" value="1"/>
</dbReference>
<dbReference type="GO" id="GO:0030170">
    <property type="term" value="F:pyridoxal phosphate binding"/>
    <property type="evidence" value="ECO:0007669"/>
    <property type="project" value="InterPro"/>
</dbReference>
<reference evidence="5" key="1">
    <citation type="submission" date="2015-04" db="UniProtKB">
        <authorList>
            <consortium name="EnsemblPlants"/>
        </authorList>
    </citation>
    <scope>IDENTIFICATION</scope>
</reference>
<organism evidence="5">
    <name type="scientific">Oryza punctata</name>
    <name type="common">Red rice</name>
    <dbReference type="NCBI Taxonomy" id="4537"/>
    <lineage>
        <taxon>Eukaryota</taxon>
        <taxon>Viridiplantae</taxon>
        <taxon>Streptophyta</taxon>
        <taxon>Embryophyta</taxon>
        <taxon>Tracheophyta</taxon>
        <taxon>Spermatophyta</taxon>
        <taxon>Magnoliopsida</taxon>
        <taxon>Liliopsida</taxon>
        <taxon>Poales</taxon>
        <taxon>Poaceae</taxon>
        <taxon>BOP clade</taxon>
        <taxon>Oryzoideae</taxon>
        <taxon>Oryzeae</taxon>
        <taxon>Oryzinae</taxon>
        <taxon>Oryza</taxon>
    </lineage>
</organism>
<name>A0A0E0L9V5_ORYPU</name>
<evidence type="ECO:0000256" key="1">
    <source>
        <dbReference type="ARBA" id="ARBA00001933"/>
    </source>
</evidence>
<dbReference type="Proteomes" id="UP000026962">
    <property type="component" value="Chromosome 6"/>
</dbReference>
<evidence type="ECO:0008006" key="7">
    <source>
        <dbReference type="Google" id="ProtNLM"/>
    </source>
</evidence>
<dbReference type="PANTHER" id="PTHR43379">
    <property type="entry name" value="CYSTATHIONINE GAMMA-SYNTHASE"/>
    <property type="match status" value="1"/>
</dbReference>
<proteinExistence type="inferred from homology"/>
<evidence type="ECO:0000256" key="3">
    <source>
        <dbReference type="RuleBase" id="RU362118"/>
    </source>
</evidence>
<dbReference type="InterPro" id="IPR000277">
    <property type="entry name" value="Cys/Met-Metab_PyrdxlP-dep_enz"/>
</dbReference>
<dbReference type="eggNOG" id="KOG0053">
    <property type="taxonomic scope" value="Eukaryota"/>
</dbReference>
<dbReference type="PANTHER" id="PTHR43379:SF3">
    <property type="entry name" value="CYS_MET METABOLISM PLP-DEPENDENT ENZYME FAMILY PROTEIN"/>
    <property type="match status" value="1"/>
</dbReference>
<feature type="region of interest" description="Disordered" evidence="4">
    <location>
        <begin position="47"/>
        <end position="75"/>
    </location>
</feature>
<evidence type="ECO:0000256" key="2">
    <source>
        <dbReference type="ARBA" id="ARBA00022898"/>
    </source>
</evidence>
<dbReference type="EnsemblPlants" id="OPUNC06G08710.1">
    <property type="protein sequence ID" value="OPUNC06G08710.1"/>
    <property type="gene ID" value="OPUNC06G08710"/>
</dbReference>
<dbReference type="GO" id="GO:0009507">
    <property type="term" value="C:chloroplast"/>
    <property type="evidence" value="ECO:0007669"/>
    <property type="project" value="TreeGrafter"/>
</dbReference>
<dbReference type="FunFam" id="3.90.1150.10:FF:000033">
    <property type="entry name" value="Cystathionine gamma-synthase"/>
    <property type="match status" value="1"/>
</dbReference>
<dbReference type="SUPFAM" id="SSF53383">
    <property type="entry name" value="PLP-dependent transferases"/>
    <property type="match status" value="1"/>
</dbReference>
<dbReference type="STRING" id="4537.A0A0E0L9V5"/>
<dbReference type="InterPro" id="IPR015421">
    <property type="entry name" value="PyrdxlP-dep_Trfase_major"/>
</dbReference>
<dbReference type="OMA" id="NPWHHIA"/>
<dbReference type="InterPro" id="IPR015422">
    <property type="entry name" value="PyrdxlP-dep_Trfase_small"/>
</dbReference>
<dbReference type="GO" id="GO:0019346">
    <property type="term" value="P:transsulfuration"/>
    <property type="evidence" value="ECO:0007669"/>
    <property type="project" value="InterPro"/>
</dbReference>
<dbReference type="Pfam" id="PF01053">
    <property type="entry name" value="Cys_Met_Meta_PP"/>
    <property type="match status" value="2"/>
</dbReference>
<comment type="cofactor">
    <cofactor evidence="1 3">
        <name>pyridoxal 5'-phosphate</name>
        <dbReference type="ChEBI" id="CHEBI:597326"/>
    </cofactor>
</comment>
<dbReference type="Gramene" id="OPUNC06G08710.1">
    <property type="protein sequence ID" value="OPUNC06G08710.1"/>
    <property type="gene ID" value="OPUNC06G08710"/>
</dbReference>
<keyword evidence="6" id="KW-1185">Reference proteome</keyword>
<evidence type="ECO:0000313" key="6">
    <source>
        <dbReference type="Proteomes" id="UP000026962"/>
    </source>
</evidence>
<keyword evidence="2 3" id="KW-0663">Pyridoxal phosphate</keyword>
<dbReference type="Gene3D" id="3.40.640.10">
    <property type="entry name" value="Type I PLP-dependent aspartate aminotransferase-like (Major domain)"/>
    <property type="match status" value="1"/>
</dbReference>
<dbReference type="HOGENOM" id="CLU_018986_1_0_1"/>
<dbReference type="AlphaFoldDB" id="A0A0E0L9V5"/>
<accession>A0A0E0L9V5</accession>